<evidence type="ECO:0000313" key="2">
    <source>
        <dbReference type="Proteomes" id="UP000018872"/>
    </source>
</evidence>
<proteinExistence type="predicted"/>
<dbReference type="PATRIC" id="fig|1410950.3.peg.1000"/>
<comment type="caution">
    <text evidence="1">The sequence shown here is derived from an EMBL/GenBank/DDBJ whole genome shotgun (WGS) entry which is preliminary data.</text>
</comment>
<dbReference type="Proteomes" id="UP000018872">
    <property type="component" value="Unassembled WGS sequence"/>
</dbReference>
<reference evidence="1 2" key="1">
    <citation type="submission" date="2013-11" db="EMBL/GenBank/DDBJ databases">
        <title>Single cell genomics of uncultured Tannerella BU063 (oral taxon 286).</title>
        <authorList>
            <person name="Beall C.J."/>
            <person name="Campbell A.G."/>
            <person name="Griffen A.L."/>
            <person name="Podar M."/>
            <person name="Leys E.J."/>
        </authorList>
    </citation>
    <scope>NUCLEOTIDE SEQUENCE [LARGE SCALE GENOMIC DNA]</scope>
    <source>
        <strain evidence="1">Cell 5</strain>
    </source>
</reference>
<gene>
    <name evidence="1" type="ORF">T229_07405</name>
</gene>
<sequence>MAKFLDETGLAHLYEKIKGLIKWQNISGIPSWISSTKPTYTASEVGALPDTTSIPSKVSDLTNDSGFQTQAQVAALIDTKTTGLFSYKGNVANKASLPSSGNKVGDVWNTSDTGKNYAWSGTDWDDLGGSFTVEALTNGEIDTICS</sequence>
<evidence type="ECO:0000313" key="1">
    <source>
        <dbReference type="EMBL" id="ETK04727.1"/>
    </source>
</evidence>
<name>W2CE38_9BACT</name>
<dbReference type="EMBL" id="AYYC01000620">
    <property type="protein sequence ID" value="ETK04727.1"/>
    <property type="molecule type" value="Genomic_DNA"/>
</dbReference>
<accession>W2CE38</accession>
<protein>
    <submittedName>
        <fullName evidence="1">Uncharacterized protein</fullName>
    </submittedName>
</protein>
<organism evidence="1 2">
    <name type="scientific">Tannerella sp. oral taxon BU063 isolate Cell 5</name>
    <dbReference type="NCBI Taxonomy" id="1410950"/>
    <lineage>
        <taxon>Bacteria</taxon>
        <taxon>Pseudomonadati</taxon>
        <taxon>Bacteroidota</taxon>
        <taxon>Bacteroidia</taxon>
        <taxon>Bacteroidales</taxon>
        <taxon>Tannerellaceae</taxon>
        <taxon>Tannerella</taxon>
    </lineage>
</organism>
<dbReference type="AlphaFoldDB" id="W2CE38"/>